<protein>
    <submittedName>
        <fullName evidence="1">Uncharacterized protein</fullName>
    </submittedName>
</protein>
<accession>A0A423FFS8</accession>
<reference evidence="1 2" key="1">
    <citation type="submission" date="2016-10" db="EMBL/GenBank/DDBJ databases">
        <title>Comparative genome analysis of multiple Pseudomonas spp. focuses on biocontrol and plant growth promoting traits.</title>
        <authorList>
            <person name="Tao X.-Y."/>
            <person name="Taylor C.G."/>
        </authorList>
    </citation>
    <scope>NUCLEOTIDE SEQUENCE [LARGE SCALE GENOMIC DNA]</scope>
    <source>
        <strain evidence="1 2">36C8</strain>
    </source>
</reference>
<dbReference type="Proteomes" id="UP000283389">
    <property type="component" value="Unassembled WGS sequence"/>
</dbReference>
<dbReference type="AlphaFoldDB" id="A0A423FFS8"/>
<dbReference type="Gene3D" id="3.40.50.880">
    <property type="match status" value="1"/>
</dbReference>
<organism evidence="1 2">
    <name type="scientific">Pseudomonas canadensis</name>
    <dbReference type="NCBI Taxonomy" id="915099"/>
    <lineage>
        <taxon>Bacteria</taxon>
        <taxon>Pseudomonadati</taxon>
        <taxon>Pseudomonadota</taxon>
        <taxon>Gammaproteobacteria</taxon>
        <taxon>Pseudomonadales</taxon>
        <taxon>Pseudomonadaceae</taxon>
        <taxon>Pseudomonas</taxon>
    </lineage>
</organism>
<name>A0A423FFS8_9PSED</name>
<dbReference type="EMBL" id="MOAZ01000003">
    <property type="protein sequence ID" value="ROM56311.1"/>
    <property type="molecule type" value="Genomic_DNA"/>
</dbReference>
<gene>
    <name evidence="1" type="ORF">BK649_04955</name>
</gene>
<dbReference type="PANTHER" id="PTHR43235">
    <property type="entry name" value="GLUTAMINE AMIDOTRANSFERASE PB2B2.05-RELATED"/>
    <property type="match status" value="1"/>
</dbReference>
<comment type="caution">
    <text evidence="1">The sequence shown here is derived from an EMBL/GenBank/DDBJ whole genome shotgun (WGS) entry which is preliminary data.</text>
</comment>
<dbReference type="RefSeq" id="WP_122726618.1">
    <property type="nucleotide sequence ID" value="NZ_MOAZ01000003.1"/>
</dbReference>
<proteinExistence type="predicted"/>
<dbReference type="GO" id="GO:0033969">
    <property type="term" value="F:gamma-glutamyl-gamma-aminobutyrate hydrolase activity"/>
    <property type="evidence" value="ECO:0007669"/>
    <property type="project" value="TreeGrafter"/>
</dbReference>
<evidence type="ECO:0000313" key="2">
    <source>
        <dbReference type="Proteomes" id="UP000283389"/>
    </source>
</evidence>
<dbReference type="GO" id="GO:0006598">
    <property type="term" value="P:polyamine catabolic process"/>
    <property type="evidence" value="ECO:0007669"/>
    <property type="project" value="TreeGrafter"/>
</dbReference>
<dbReference type="InterPro" id="IPR011697">
    <property type="entry name" value="Peptidase_C26"/>
</dbReference>
<dbReference type="SUPFAM" id="SSF52317">
    <property type="entry name" value="Class I glutamine amidotransferase-like"/>
    <property type="match status" value="1"/>
</dbReference>
<dbReference type="InterPro" id="IPR044668">
    <property type="entry name" value="PuuD-like"/>
</dbReference>
<dbReference type="InterPro" id="IPR029062">
    <property type="entry name" value="Class_I_gatase-like"/>
</dbReference>
<dbReference type="PROSITE" id="PS51273">
    <property type="entry name" value="GATASE_TYPE_1"/>
    <property type="match status" value="1"/>
</dbReference>
<evidence type="ECO:0000313" key="1">
    <source>
        <dbReference type="EMBL" id="ROM56311.1"/>
    </source>
</evidence>
<dbReference type="GO" id="GO:0005829">
    <property type="term" value="C:cytosol"/>
    <property type="evidence" value="ECO:0007669"/>
    <property type="project" value="TreeGrafter"/>
</dbReference>
<dbReference type="Pfam" id="PF07722">
    <property type="entry name" value="Peptidase_C26"/>
    <property type="match status" value="1"/>
</dbReference>
<dbReference type="PANTHER" id="PTHR43235:SF1">
    <property type="entry name" value="GLUTAMINE AMIDOTRANSFERASE PB2B2.05-RELATED"/>
    <property type="match status" value="1"/>
</dbReference>
<sequence>MRVAVTQRVEWIEGYGERRDCLDQQWSVLLESLGIDVVPVPNSLTAPQAWLERQRVAGIILTGGNDLAHLPGAARSAPERDATEIALLSSAALQRLPVLGVCRGMQMLNHFLGGGLAPVPNHIAVRHAVRALNNDGFFSGYREVNSFHGWGMQISDLAPEVSAQVCAIDGTVEAFTHDHLPWVGLMWHPEREAPFHILDAELIRKLFESGTI</sequence>